<proteinExistence type="predicted"/>
<dbReference type="Proteomes" id="UP000291591">
    <property type="component" value="Unassembled WGS sequence"/>
</dbReference>
<dbReference type="EMBL" id="SHKL01000001">
    <property type="protein sequence ID" value="RZT87300.1"/>
    <property type="molecule type" value="Genomic_DNA"/>
</dbReference>
<reference evidence="1 2" key="1">
    <citation type="submission" date="2019-02" db="EMBL/GenBank/DDBJ databases">
        <title>Sequencing the genomes of 1000 actinobacteria strains.</title>
        <authorList>
            <person name="Klenk H.-P."/>
        </authorList>
    </citation>
    <scope>NUCLEOTIDE SEQUENCE [LARGE SCALE GENOMIC DNA]</scope>
    <source>
        <strain evidence="1 2">DSM 45779</strain>
    </source>
</reference>
<protein>
    <submittedName>
        <fullName evidence="1">Uncharacterized protein</fullName>
    </submittedName>
</protein>
<evidence type="ECO:0000313" key="2">
    <source>
        <dbReference type="Proteomes" id="UP000291591"/>
    </source>
</evidence>
<sequence length="73" mass="8144">MHCMSADRDELRELVEQLPEDQVPTALADVRRHLAEARGRSWPPAFFRAGRSGRGDVAARAEEILDEGFGRPA</sequence>
<name>A0A4V2FR53_PSEST</name>
<keyword evidence="2" id="KW-1185">Reference proteome</keyword>
<organism evidence="1 2">
    <name type="scientific">Pseudonocardia sediminis</name>
    <dbReference type="NCBI Taxonomy" id="1397368"/>
    <lineage>
        <taxon>Bacteria</taxon>
        <taxon>Bacillati</taxon>
        <taxon>Actinomycetota</taxon>
        <taxon>Actinomycetes</taxon>
        <taxon>Pseudonocardiales</taxon>
        <taxon>Pseudonocardiaceae</taxon>
        <taxon>Pseudonocardia</taxon>
    </lineage>
</organism>
<gene>
    <name evidence="1" type="ORF">EV383_4211</name>
</gene>
<accession>A0A4V2FR53</accession>
<evidence type="ECO:0000313" key="1">
    <source>
        <dbReference type="EMBL" id="RZT87300.1"/>
    </source>
</evidence>
<comment type="caution">
    <text evidence="1">The sequence shown here is derived from an EMBL/GenBank/DDBJ whole genome shotgun (WGS) entry which is preliminary data.</text>
</comment>
<dbReference type="AlphaFoldDB" id="A0A4V2FR53"/>